<evidence type="ECO:0000313" key="18">
    <source>
        <dbReference type="Proteomes" id="UP000244338"/>
    </source>
</evidence>
<organism evidence="17 18">
    <name type="scientific">Candidatus Carbonibacillus altaicus</name>
    <dbReference type="NCBI Taxonomy" id="2163959"/>
    <lineage>
        <taxon>Bacteria</taxon>
        <taxon>Bacillati</taxon>
        <taxon>Bacillota</taxon>
        <taxon>Bacilli</taxon>
        <taxon>Bacillales</taxon>
        <taxon>Candidatus Carbonibacillus</taxon>
    </lineage>
</organism>
<dbReference type="EMBL" id="PEBX01000172">
    <property type="protein sequence ID" value="PTQ55181.1"/>
    <property type="molecule type" value="Genomic_DNA"/>
</dbReference>
<sequence length="317" mass="34361">MIVPERRELYPDPDGSMHLDKEIMMVQTNTLPARTLTIAGSDSGGGAGIQADLKTFFSLGTFGMSAITAVTAQNTQGVSGVYPLPIEAVVRQIDDVVSDIGVDAAKTGMLFSAPIVEAVSDRVHVHKLTRLVVDPVMIAKGGAPLLEDSAIEAYMKTLLPRTLIITPNIPEAERLTGIELARDDDRRARARAARMLFEAGTRYVVIKGGHDRGPVVEDLYYDGTRWVVFKKKRQQTAHTHGTGCTFSAAITAFLALGHEPFEAILLAESYIDAAIRSALPLGHGHGPTNHWAYGVKRPEQTLSDAPNPDVTWEEIDP</sequence>
<evidence type="ECO:0000256" key="6">
    <source>
        <dbReference type="ARBA" id="ARBA00012963"/>
    </source>
</evidence>
<evidence type="ECO:0000256" key="10">
    <source>
        <dbReference type="ARBA" id="ARBA00022777"/>
    </source>
</evidence>
<dbReference type="PANTHER" id="PTHR20858">
    <property type="entry name" value="PHOSPHOMETHYLPYRIMIDINE KINASE"/>
    <property type="match status" value="1"/>
</dbReference>
<evidence type="ECO:0000259" key="16">
    <source>
        <dbReference type="Pfam" id="PF08543"/>
    </source>
</evidence>
<dbReference type="CDD" id="cd01169">
    <property type="entry name" value="HMPP_kinase"/>
    <property type="match status" value="1"/>
</dbReference>
<comment type="pathway">
    <text evidence="3">Cofactor biosynthesis; thiamine diphosphate biosynthesis; 4-amino-2-methyl-5-diphosphomethylpyrimidine from 5-amino-1-(5-phospho-D-ribosyl)imidazole: step 3/3.</text>
</comment>
<dbReference type="EC" id="2.7.1.49" evidence="5"/>
<keyword evidence="12" id="KW-0784">Thiamine biosynthesis</keyword>
<dbReference type="GO" id="GO:0005829">
    <property type="term" value="C:cytosol"/>
    <property type="evidence" value="ECO:0007669"/>
    <property type="project" value="TreeGrafter"/>
</dbReference>
<evidence type="ECO:0000256" key="4">
    <source>
        <dbReference type="ARBA" id="ARBA00009879"/>
    </source>
</evidence>
<keyword evidence="10 17" id="KW-0418">Kinase</keyword>
<dbReference type="PANTHER" id="PTHR20858:SF17">
    <property type="entry name" value="HYDROXYMETHYLPYRIMIDINE_PHOSPHOMETHYLPYRIMIDINE KINASE THI20-RELATED"/>
    <property type="match status" value="1"/>
</dbReference>
<dbReference type="Pfam" id="PF08543">
    <property type="entry name" value="Phos_pyr_kin"/>
    <property type="match status" value="1"/>
</dbReference>
<comment type="catalytic activity">
    <reaction evidence="2">
        <text>4-amino-2-methyl-5-(phosphooxymethyl)pyrimidine + ATP = 4-amino-2-methyl-5-(diphosphooxymethyl)pyrimidine + ADP</text>
        <dbReference type="Rhea" id="RHEA:19893"/>
        <dbReference type="ChEBI" id="CHEBI:30616"/>
        <dbReference type="ChEBI" id="CHEBI:57841"/>
        <dbReference type="ChEBI" id="CHEBI:58354"/>
        <dbReference type="ChEBI" id="CHEBI:456216"/>
        <dbReference type="EC" id="2.7.4.7"/>
    </reaction>
</comment>
<reference evidence="18" key="1">
    <citation type="journal article" date="2018" name="Sci. Rep.">
        <title>Lignite coal burning seam in the remote Altai Mountains harbors a hydrogen-driven thermophilic microbial community.</title>
        <authorList>
            <person name="Kadnikov V.V."/>
            <person name="Mardanov A.V."/>
            <person name="Ivasenko D.A."/>
            <person name="Antsiferov D.V."/>
            <person name="Beletsky A.V."/>
            <person name="Karnachuk O.V."/>
            <person name="Ravin N.V."/>
        </authorList>
    </citation>
    <scope>NUCLEOTIDE SEQUENCE [LARGE SCALE GENOMIC DNA]</scope>
</reference>
<evidence type="ECO:0000256" key="5">
    <source>
        <dbReference type="ARBA" id="ARBA00012135"/>
    </source>
</evidence>
<dbReference type="SUPFAM" id="SSF53613">
    <property type="entry name" value="Ribokinase-like"/>
    <property type="match status" value="1"/>
</dbReference>
<protein>
    <recommendedName>
        <fullName evidence="7">Hydroxymethylpyrimidine/phosphomethylpyrimidine kinase</fullName>
        <ecNumber evidence="5">2.7.1.49</ecNumber>
        <ecNumber evidence="6">2.7.4.7</ecNumber>
    </recommendedName>
    <alternativeName>
        <fullName evidence="14">Hydroxymethylpyrimidine kinase</fullName>
    </alternativeName>
    <alternativeName>
        <fullName evidence="15">Hydroxymethylpyrimidine phosphate kinase</fullName>
    </alternativeName>
</protein>
<dbReference type="Gene3D" id="3.40.1190.20">
    <property type="match status" value="1"/>
</dbReference>
<dbReference type="EC" id="2.7.4.7" evidence="6"/>
<dbReference type="GO" id="GO:0008972">
    <property type="term" value="F:phosphomethylpyrimidine kinase activity"/>
    <property type="evidence" value="ECO:0007669"/>
    <property type="project" value="UniProtKB-EC"/>
</dbReference>
<gene>
    <name evidence="17" type="ORF">BSOLF_0043</name>
</gene>
<accession>A0A2R6XXN2</accession>
<dbReference type="InterPro" id="IPR004399">
    <property type="entry name" value="HMP/HMP-P_kinase_dom"/>
</dbReference>
<comment type="caution">
    <text evidence="17">The sequence shown here is derived from an EMBL/GenBank/DDBJ whole genome shotgun (WGS) entry which is preliminary data.</text>
</comment>
<dbReference type="FunFam" id="3.40.1190.20:FF:000003">
    <property type="entry name" value="Phosphomethylpyrimidine kinase ThiD"/>
    <property type="match status" value="1"/>
</dbReference>
<evidence type="ECO:0000256" key="14">
    <source>
        <dbReference type="ARBA" id="ARBA00042102"/>
    </source>
</evidence>
<evidence type="ECO:0000256" key="8">
    <source>
        <dbReference type="ARBA" id="ARBA00022679"/>
    </source>
</evidence>
<keyword evidence="9" id="KW-0547">Nucleotide-binding</keyword>
<dbReference type="NCBIfam" id="TIGR00097">
    <property type="entry name" value="HMP-P_kinase"/>
    <property type="match status" value="1"/>
</dbReference>
<dbReference type="InterPro" id="IPR029056">
    <property type="entry name" value="Ribokinase-like"/>
</dbReference>
<feature type="domain" description="Pyridoxamine kinase/Phosphomethylpyrimidine kinase" evidence="16">
    <location>
        <begin position="42"/>
        <end position="289"/>
    </location>
</feature>
<keyword evidence="8" id="KW-0808">Transferase</keyword>
<dbReference type="GO" id="GO:0005524">
    <property type="term" value="F:ATP binding"/>
    <property type="evidence" value="ECO:0007669"/>
    <property type="project" value="UniProtKB-KW"/>
</dbReference>
<evidence type="ECO:0000256" key="7">
    <source>
        <dbReference type="ARBA" id="ARBA00019161"/>
    </source>
</evidence>
<comment type="catalytic activity">
    <reaction evidence="1">
        <text>4-amino-5-hydroxymethyl-2-methylpyrimidine + ATP = 4-amino-2-methyl-5-(phosphooxymethyl)pyrimidine + ADP + H(+)</text>
        <dbReference type="Rhea" id="RHEA:23096"/>
        <dbReference type="ChEBI" id="CHEBI:15378"/>
        <dbReference type="ChEBI" id="CHEBI:16892"/>
        <dbReference type="ChEBI" id="CHEBI:30616"/>
        <dbReference type="ChEBI" id="CHEBI:58354"/>
        <dbReference type="ChEBI" id="CHEBI:456216"/>
        <dbReference type="EC" id="2.7.1.49"/>
    </reaction>
</comment>
<dbReference type="Proteomes" id="UP000244338">
    <property type="component" value="Unassembled WGS sequence"/>
</dbReference>
<dbReference type="AlphaFoldDB" id="A0A2R6XXN2"/>
<dbReference type="InterPro" id="IPR013749">
    <property type="entry name" value="PM/HMP-P_kinase-1"/>
</dbReference>
<comment type="similarity">
    <text evidence="4">Belongs to the ThiD family.</text>
</comment>
<keyword evidence="11" id="KW-0067">ATP-binding</keyword>
<evidence type="ECO:0000256" key="1">
    <source>
        <dbReference type="ARBA" id="ARBA00000151"/>
    </source>
</evidence>
<proteinExistence type="inferred from homology"/>
<evidence type="ECO:0000313" key="17">
    <source>
        <dbReference type="EMBL" id="PTQ55181.1"/>
    </source>
</evidence>
<dbReference type="GO" id="GO:0009228">
    <property type="term" value="P:thiamine biosynthetic process"/>
    <property type="evidence" value="ECO:0007669"/>
    <property type="project" value="UniProtKB-KW"/>
</dbReference>
<evidence type="ECO:0000256" key="9">
    <source>
        <dbReference type="ARBA" id="ARBA00022741"/>
    </source>
</evidence>
<evidence type="ECO:0000256" key="2">
    <source>
        <dbReference type="ARBA" id="ARBA00000565"/>
    </source>
</evidence>
<name>A0A2R6XXN2_9BACL</name>
<evidence type="ECO:0000256" key="13">
    <source>
        <dbReference type="ARBA" id="ARBA00037917"/>
    </source>
</evidence>
<evidence type="ECO:0000256" key="12">
    <source>
        <dbReference type="ARBA" id="ARBA00022977"/>
    </source>
</evidence>
<dbReference type="GO" id="GO:0008902">
    <property type="term" value="F:hydroxymethylpyrimidine kinase activity"/>
    <property type="evidence" value="ECO:0007669"/>
    <property type="project" value="UniProtKB-EC"/>
</dbReference>
<comment type="pathway">
    <text evidence="13">Cofactor biosynthesis; thiamine diphosphate biosynthesis; 4-amino-2-methyl-5-diphosphomethylpyrimidine from 5-amino-1-(5-phospho-D-ribosyl)imidazole: step 2/3.</text>
</comment>
<evidence type="ECO:0000256" key="15">
    <source>
        <dbReference type="ARBA" id="ARBA00043176"/>
    </source>
</evidence>
<evidence type="ECO:0000256" key="11">
    <source>
        <dbReference type="ARBA" id="ARBA00022840"/>
    </source>
</evidence>
<evidence type="ECO:0000256" key="3">
    <source>
        <dbReference type="ARBA" id="ARBA00004769"/>
    </source>
</evidence>